<feature type="compositionally biased region" description="Low complexity" evidence="1">
    <location>
        <begin position="709"/>
        <end position="718"/>
    </location>
</feature>
<dbReference type="SUPFAM" id="SSF53955">
    <property type="entry name" value="Lysozyme-like"/>
    <property type="match status" value="1"/>
</dbReference>
<evidence type="ECO:0000313" key="3">
    <source>
        <dbReference type="Proteomes" id="UP000528608"/>
    </source>
</evidence>
<comment type="caution">
    <text evidence="2">The sequence shown here is derived from an EMBL/GenBank/DDBJ whole genome shotgun (WGS) entry which is preliminary data.</text>
</comment>
<dbReference type="EMBL" id="JACHJF010000052">
    <property type="protein sequence ID" value="MBB5123239.1"/>
    <property type="molecule type" value="Genomic_DNA"/>
</dbReference>
<dbReference type="Proteomes" id="UP000528608">
    <property type="component" value="Unassembled WGS sequence"/>
</dbReference>
<evidence type="ECO:0008006" key="4">
    <source>
        <dbReference type="Google" id="ProtNLM"/>
    </source>
</evidence>
<protein>
    <recommendedName>
        <fullName evidence="4">Transglycosylase SLT domain-containing protein</fullName>
    </recommendedName>
</protein>
<feature type="non-terminal residue" evidence="2">
    <location>
        <position position="884"/>
    </location>
</feature>
<evidence type="ECO:0000256" key="1">
    <source>
        <dbReference type="SAM" id="MobiDB-lite"/>
    </source>
</evidence>
<sequence>MAPVVSLFGKTVAFDTSAAKVGGTTGRNLINWGSKKGGSTSGEGAATRFHGTLDFATKNLPKALRRVPSGVGQLVGLAAGAIAPTAGEYFWDDIWKGSGNIAQRGERFVGHLLDPDSIWAYIKGALGGVTEAAKAIGSTAIGLFSDPMGTLKEPIGQLKELALGLVSSVEDSVQGVQDIASNPSAYAMQVFGEFWAKAQDAMPNTEGLLRFQDGGIVPGYAPGRDLRRALVAPGEALLRPEAVRALGYRTVLGLNAAAKTGRLPTGLGDRAENDAAAPVPDAAAVEDAAERIRAALALMTQAVRDHQAAAQTSWADVGGAVRTAVDGQIRPAQDRWITHLNGPLTTAQRAFQAANEGVWASVQGRVATSTSGTLASFGRLHSGVASLDGLFASSGGRIRESWRSSMSVVDSSTRSTLAGPYNAGAVPMMSEMAKLAGASAPLSPVRFSLGGVVPGYRPGVDTEPALLSRGEGILRPEVVRAFGAESIYRWNDLARRGGNIYANGGIVGDGGTWVREHQNDPFEGYEEAVRKGWDAAITPHLKSISSKFGQVGRLSADDFGKAEPWLSKWGRWADEHATGGGGQVVKLALQEAKSGDMSGAKYIGSAAYESWCADFVSWVVDHAHANAAYGNSPTGTPSSRWPAVATWVEKMAMVPTAAARPGDLMVYRGYGPGDWGHIDIATGKQGSTLETVGGNESRSVRRQLGYGNRADGALRPRGGAPGAGEGPFLNPWPGSLARFSEGTGEFAGLVGDAVGRWRPLVERVIGELGGRGGISLADVPLVLHRIDVESGGDPNAVNNWDSNALAGDPSKGLLQVIGSTFSAYAGPYRNLGQFNPVASLYAGLSYAIDRYGSGWRRALAGTSGYWMGTLSASPGLRLVGEQGP</sequence>
<organism evidence="2 3">
    <name type="scientific">Streptomyces eurocidicus</name>
    <name type="common">Streptoverticillium eurocidicus</name>
    <dbReference type="NCBI Taxonomy" id="66423"/>
    <lineage>
        <taxon>Bacteria</taxon>
        <taxon>Bacillati</taxon>
        <taxon>Actinomycetota</taxon>
        <taxon>Actinomycetes</taxon>
        <taxon>Kitasatosporales</taxon>
        <taxon>Streptomycetaceae</taxon>
        <taxon>Streptomyces</taxon>
    </lineage>
</organism>
<feature type="region of interest" description="Disordered" evidence="1">
    <location>
        <begin position="707"/>
        <end position="727"/>
    </location>
</feature>
<dbReference type="InterPro" id="IPR023346">
    <property type="entry name" value="Lysozyme-like_dom_sf"/>
</dbReference>
<dbReference type="AlphaFoldDB" id="A0A7W8BKP2"/>
<evidence type="ECO:0000313" key="2">
    <source>
        <dbReference type="EMBL" id="MBB5123239.1"/>
    </source>
</evidence>
<gene>
    <name evidence="2" type="ORF">FHS36_006719</name>
</gene>
<reference evidence="2 3" key="1">
    <citation type="submission" date="2020-08" db="EMBL/GenBank/DDBJ databases">
        <title>Genomic Encyclopedia of Type Strains, Phase III (KMG-III): the genomes of soil and plant-associated and newly described type strains.</title>
        <authorList>
            <person name="Whitman W."/>
        </authorList>
    </citation>
    <scope>NUCLEOTIDE SEQUENCE [LARGE SCALE GENOMIC DNA]</scope>
    <source>
        <strain evidence="2 3">CECT 3259</strain>
    </source>
</reference>
<accession>A0A7W8BKP2</accession>
<proteinExistence type="predicted"/>
<name>A0A7W8BKP2_STREU</name>